<accession>A0A2D4KFH0</accession>
<sequence>MVPQIRCRFKNILLGCLFCYFLVLHSQRNKTHPQQVLSTTLVFLLINNAVLGVHIQLLHCHAGKKLNQRHLKKQKPNDALAVLSLSLVYGSMWSNQRKLNTDPIFHISTQDPTGVKSSREGGGAEARELGWLGRSPGKVYPAR</sequence>
<dbReference type="AlphaFoldDB" id="A0A2D4KFH0"/>
<dbReference type="EMBL" id="IACL01058528">
    <property type="protein sequence ID" value="LAB07467.1"/>
    <property type="molecule type" value="Transcribed_RNA"/>
</dbReference>
<reference evidence="3" key="1">
    <citation type="submission" date="2017-07" db="EMBL/GenBank/DDBJ databases">
        <authorList>
            <person name="Mikheyev A."/>
            <person name="Grau M."/>
        </authorList>
    </citation>
    <scope>NUCLEOTIDE SEQUENCE</scope>
    <source>
        <tissue evidence="3">Venom_gland</tissue>
    </source>
</reference>
<reference evidence="3" key="2">
    <citation type="submission" date="2017-11" db="EMBL/GenBank/DDBJ databases">
        <title>Coralsnake Venomics: Analyses of Venom Gland Transcriptomes and Proteomes of Six Brazilian Taxa.</title>
        <authorList>
            <person name="Aird S.D."/>
            <person name="Jorge da Silva N."/>
            <person name="Qiu L."/>
            <person name="Villar-Briones A."/>
            <person name="Aparecida-Saddi V."/>
            <person name="Campos-Telles M.P."/>
            <person name="Grau M."/>
            <person name="Mikheyev A.S."/>
        </authorList>
    </citation>
    <scope>NUCLEOTIDE SEQUENCE</scope>
    <source>
        <tissue evidence="3">Venom_gland</tissue>
    </source>
</reference>
<name>A0A2D4KFH0_9SAUR</name>
<evidence type="ECO:0000256" key="1">
    <source>
        <dbReference type="SAM" id="MobiDB-lite"/>
    </source>
</evidence>
<evidence type="ECO:0000256" key="2">
    <source>
        <dbReference type="SAM" id="Phobius"/>
    </source>
</evidence>
<feature type="transmembrane region" description="Helical" evidence="2">
    <location>
        <begin position="36"/>
        <end position="58"/>
    </location>
</feature>
<feature type="region of interest" description="Disordered" evidence="1">
    <location>
        <begin position="110"/>
        <end position="143"/>
    </location>
</feature>
<keyword evidence="2" id="KW-1133">Transmembrane helix</keyword>
<protein>
    <submittedName>
        <fullName evidence="3">Uncharacterized protein</fullName>
    </submittedName>
</protein>
<organism evidence="3">
    <name type="scientific">Micrurus paraensis</name>
    <dbReference type="NCBI Taxonomy" id="1970185"/>
    <lineage>
        <taxon>Eukaryota</taxon>
        <taxon>Metazoa</taxon>
        <taxon>Chordata</taxon>
        <taxon>Craniata</taxon>
        <taxon>Vertebrata</taxon>
        <taxon>Euteleostomi</taxon>
        <taxon>Lepidosauria</taxon>
        <taxon>Squamata</taxon>
        <taxon>Bifurcata</taxon>
        <taxon>Unidentata</taxon>
        <taxon>Episquamata</taxon>
        <taxon>Toxicofera</taxon>
        <taxon>Serpentes</taxon>
        <taxon>Colubroidea</taxon>
        <taxon>Elapidae</taxon>
        <taxon>Elapinae</taxon>
        <taxon>Micrurus</taxon>
    </lineage>
</organism>
<keyword evidence="2" id="KW-0472">Membrane</keyword>
<evidence type="ECO:0000313" key="3">
    <source>
        <dbReference type="EMBL" id="LAB07467.1"/>
    </source>
</evidence>
<proteinExistence type="predicted"/>
<keyword evidence="2" id="KW-0812">Transmembrane</keyword>